<dbReference type="STRING" id="999627.SAMN05216236_11169"/>
<proteinExistence type="predicted"/>
<dbReference type="AlphaFoldDB" id="A0A1I7BPD9"/>
<dbReference type="eggNOG" id="COG0520">
    <property type="taxonomic scope" value="Bacteria"/>
</dbReference>
<keyword evidence="2" id="KW-1185">Reference proteome</keyword>
<sequence>MSFVSPWRHDYSSNLSAREEAGTPNLIGDIRAALCFVVKDAVGANEIAEREARFNRMALDGWRDNPA</sequence>
<dbReference type="Proteomes" id="UP000182466">
    <property type="component" value="Unassembled WGS sequence"/>
</dbReference>
<gene>
    <name evidence="1" type="ORF">SAMN05216236_11169</name>
</gene>
<name>A0A1I7BPD9_9RHOB</name>
<reference evidence="1 2" key="1">
    <citation type="submission" date="2016-10" db="EMBL/GenBank/DDBJ databases">
        <authorList>
            <person name="de Groot N.N."/>
        </authorList>
    </citation>
    <scope>NUCLEOTIDE SEQUENCE [LARGE SCALE GENOMIC DNA]</scope>
    <source>
        <strain evidence="1 2">CGMCC 1.10959</strain>
    </source>
</reference>
<organism evidence="1 2">
    <name type="scientific">Sedimentitalea nanhaiensis</name>
    <dbReference type="NCBI Taxonomy" id="999627"/>
    <lineage>
        <taxon>Bacteria</taxon>
        <taxon>Pseudomonadati</taxon>
        <taxon>Pseudomonadota</taxon>
        <taxon>Alphaproteobacteria</taxon>
        <taxon>Rhodobacterales</taxon>
        <taxon>Paracoccaceae</taxon>
        <taxon>Sedimentitalea</taxon>
    </lineage>
</organism>
<evidence type="ECO:0000313" key="2">
    <source>
        <dbReference type="Proteomes" id="UP000182466"/>
    </source>
</evidence>
<dbReference type="EMBL" id="FPAW01000011">
    <property type="protein sequence ID" value="SFT89036.1"/>
    <property type="molecule type" value="Genomic_DNA"/>
</dbReference>
<evidence type="ECO:0000313" key="1">
    <source>
        <dbReference type="EMBL" id="SFT89036.1"/>
    </source>
</evidence>
<dbReference type="RefSeq" id="WP_027261891.1">
    <property type="nucleotide sequence ID" value="NZ_FPAW01000011.1"/>
</dbReference>
<protein>
    <submittedName>
        <fullName evidence="1">Uncharacterized protein</fullName>
    </submittedName>
</protein>
<accession>A0A1I7BPD9</accession>